<evidence type="ECO:0000256" key="2">
    <source>
        <dbReference type="SAM" id="SignalP"/>
    </source>
</evidence>
<proteinExistence type="predicted"/>
<dbReference type="PANTHER" id="PTHR36313:SF7">
    <property type="entry name" value="OS09G0474600 PROTEIN"/>
    <property type="match status" value="1"/>
</dbReference>
<reference evidence="3" key="1">
    <citation type="journal article" date="2021" name="J. Hered.">
        <title>Genome Assembly of Salicaceae Populus deltoides (Eastern Cottonwood) I-69 Based on Nanopore Sequencing and Hi-C Technologies.</title>
        <authorList>
            <person name="Bai S."/>
            <person name="Wu H."/>
            <person name="Zhang J."/>
            <person name="Pan Z."/>
            <person name="Zhao W."/>
            <person name="Li Z."/>
            <person name="Tong C."/>
        </authorList>
    </citation>
    <scope>NUCLEOTIDE SEQUENCE</scope>
    <source>
        <tissue evidence="3">Leaf</tissue>
    </source>
</reference>
<keyword evidence="4" id="KW-1185">Reference proteome</keyword>
<dbReference type="GO" id="GO:0010082">
    <property type="term" value="P:regulation of root meristem growth"/>
    <property type="evidence" value="ECO:0007669"/>
    <property type="project" value="InterPro"/>
</dbReference>
<feature type="region of interest" description="Disordered" evidence="1">
    <location>
        <begin position="242"/>
        <end position="264"/>
    </location>
</feature>
<feature type="compositionally biased region" description="Basic and acidic residues" evidence="1">
    <location>
        <begin position="75"/>
        <end position="95"/>
    </location>
</feature>
<evidence type="ECO:0000256" key="1">
    <source>
        <dbReference type="SAM" id="MobiDB-lite"/>
    </source>
</evidence>
<feature type="chain" id="PRO_5035768512" description="Lipoprotein" evidence="2">
    <location>
        <begin position="26"/>
        <end position="264"/>
    </location>
</feature>
<name>A0A8T2Z1Z0_POPDE</name>
<evidence type="ECO:0008006" key="5">
    <source>
        <dbReference type="Google" id="ProtNLM"/>
    </source>
</evidence>
<gene>
    <name evidence="3" type="ORF">H0E87_008626</name>
</gene>
<dbReference type="Proteomes" id="UP000807159">
    <property type="component" value="Chromosome 4"/>
</dbReference>
<organism evidence="3 4">
    <name type="scientific">Populus deltoides</name>
    <name type="common">Eastern poplar</name>
    <name type="synonym">Eastern cottonwood</name>
    <dbReference type="NCBI Taxonomy" id="3696"/>
    <lineage>
        <taxon>Eukaryota</taxon>
        <taxon>Viridiplantae</taxon>
        <taxon>Streptophyta</taxon>
        <taxon>Embryophyta</taxon>
        <taxon>Tracheophyta</taxon>
        <taxon>Spermatophyta</taxon>
        <taxon>Magnoliopsida</taxon>
        <taxon>eudicotyledons</taxon>
        <taxon>Gunneridae</taxon>
        <taxon>Pentapetalae</taxon>
        <taxon>rosids</taxon>
        <taxon>fabids</taxon>
        <taxon>Malpighiales</taxon>
        <taxon>Salicaceae</taxon>
        <taxon>Saliceae</taxon>
        <taxon>Populus</taxon>
    </lineage>
</organism>
<keyword evidence="2" id="KW-0732">Signal</keyword>
<feature type="compositionally biased region" description="Polar residues" evidence="1">
    <location>
        <begin position="201"/>
        <end position="223"/>
    </location>
</feature>
<accession>A0A8T2Z1Z0</accession>
<dbReference type="PROSITE" id="PS51257">
    <property type="entry name" value="PROKAR_LIPOPROTEIN"/>
    <property type="match status" value="1"/>
</dbReference>
<evidence type="ECO:0000313" key="4">
    <source>
        <dbReference type="Proteomes" id="UP000807159"/>
    </source>
</evidence>
<evidence type="ECO:0000313" key="3">
    <source>
        <dbReference type="EMBL" id="KAH8511162.1"/>
    </source>
</evidence>
<feature type="region of interest" description="Disordered" evidence="1">
    <location>
        <begin position="172"/>
        <end position="226"/>
    </location>
</feature>
<feature type="region of interest" description="Disordered" evidence="1">
    <location>
        <begin position="69"/>
        <end position="97"/>
    </location>
</feature>
<dbReference type="InterPro" id="IPR038804">
    <property type="entry name" value="RGF3"/>
</dbReference>
<comment type="caution">
    <text evidence="3">The sequence shown here is derived from an EMBL/GenBank/DDBJ whole genome shotgun (WGS) entry which is preliminary data.</text>
</comment>
<sequence>MVYKRFLGLALGLLFVMNAIWGSCAYDYHDGEMKKKENIVGFGENTVSVDKELILSGFSTASTRKMGLGGRKMAVQKESRRETEKEQGLHGKASEDNSGANYSNVKCDFQVKGSDFNVRCKHGDEKKSPKMIKGPGSFAFGKKNNALDKSLIGSQDQLNNQQKDMSNLERETLSARLGTPRTDQTVHLPKSNSKDSKALPTKTSLESPSTAEVDQEPQGSATDLKSEMQRLLDATREMVNLMNKDYTTRPPIRKPPINNKEPVH</sequence>
<feature type="signal peptide" evidence="2">
    <location>
        <begin position="1"/>
        <end position="25"/>
    </location>
</feature>
<dbReference type="EMBL" id="JACEGQ020000004">
    <property type="protein sequence ID" value="KAH8511162.1"/>
    <property type="molecule type" value="Genomic_DNA"/>
</dbReference>
<dbReference type="PANTHER" id="PTHR36313">
    <property type="entry name" value="ROOT MERISTEM GROWTH FACTOR 2"/>
    <property type="match status" value="1"/>
</dbReference>
<dbReference type="GO" id="GO:0008083">
    <property type="term" value="F:growth factor activity"/>
    <property type="evidence" value="ECO:0007669"/>
    <property type="project" value="InterPro"/>
</dbReference>
<protein>
    <recommendedName>
        <fullName evidence="5">Lipoprotein</fullName>
    </recommendedName>
</protein>
<dbReference type="AlphaFoldDB" id="A0A8T2Z1Z0"/>